<evidence type="ECO:0000259" key="2">
    <source>
        <dbReference type="PROSITE" id="PS51819"/>
    </source>
</evidence>
<comment type="caution">
    <text evidence="3">The sequence shown here is derived from an EMBL/GenBank/DDBJ whole genome shotgun (WGS) entry which is preliminary data.</text>
</comment>
<reference evidence="3 4" key="1">
    <citation type="submission" date="2018-08" db="EMBL/GenBank/DDBJ databases">
        <title>Bacillus chawlae sp. nov., Bacillus glennii sp. nov., and Bacillus saganii sp. nov. Isolated from the Vehicle Assembly Building at Kennedy Space Center where the Viking Spacecraft were Assembled.</title>
        <authorList>
            <person name="Seuylemezian A."/>
            <person name="Vaishampayan P."/>
        </authorList>
    </citation>
    <scope>NUCLEOTIDE SEQUENCE [LARGE SCALE GENOMIC DNA]</scope>
    <source>
        <strain evidence="3 4">V44-8</strain>
    </source>
</reference>
<dbReference type="CDD" id="cd07255">
    <property type="entry name" value="VOC_BsCatE_like_N"/>
    <property type="match status" value="1"/>
</dbReference>
<dbReference type="RefSeq" id="WP_117320900.1">
    <property type="nucleotide sequence ID" value="NZ_QVTD01000003.1"/>
</dbReference>
<dbReference type="OrthoDB" id="9792626at2"/>
<accession>A0A372LEJ2</accession>
<evidence type="ECO:0000313" key="3">
    <source>
        <dbReference type="EMBL" id="RFU64725.1"/>
    </source>
</evidence>
<organism evidence="3 4">
    <name type="scientific">Peribacillus glennii</name>
    <dbReference type="NCBI Taxonomy" id="2303991"/>
    <lineage>
        <taxon>Bacteria</taxon>
        <taxon>Bacillati</taxon>
        <taxon>Bacillota</taxon>
        <taxon>Bacilli</taxon>
        <taxon>Bacillales</taxon>
        <taxon>Bacillaceae</taxon>
        <taxon>Peribacillus</taxon>
    </lineage>
</organism>
<dbReference type="CDD" id="cd16359">
    <property type="entry name" value="VOC_BsCatE_like_C"/>
    <property type="match status" value="1"/>
</dbReference>
<dbReference type="InterPro" id="IPR018146">
    <property type="entry name" value="Glyoxalase_1_CS"/>
</dbReference>
<dbReference type="InterPro" id="IPR029068">
    <property type="entry name" value="Glyas_Bleomycin-R_OHBP_Dase"/>
</dbReference>
<dbReference type="Pfam" id="PF00903">
    <property type="entry name" value="Glyoxalase"/>
    <property type="match status" value="2"/>
</dbReference>
<dbReference type="PANTHER" id="PTHR43279">
    <property type="entry name" value="CATECHOL-2,3-DIOXYGENASE"/>
    <property type="match status" value="1"/>
</dbReference>
<dbReference type="InterPro" id="IPR037523">
    <property type="entry name" value="VOC_core"/>
</dbReference>
<dbReference type="Gene3D" id="3.10.180.10">
    <property type="entry name" value="2,3-Dihydroxybiphenyl 1,2-Dioxygenase, domain 1"/>
    <property type="match status" value="2"/>
</dbReference>
<feature type="domain" description="VOC" evidence="2">
    <location>
        <begin position="169"/>
        <end position="285"/>
    </location>
</feature>
<dbReference type="PROSITE" id="PS51819">
    <property type="entry name" value="VOC"/>
    <property type="match status" value="2"/>
</dbReference>
<dbReference type="EMBL" id="QVTD01000003">
    <property type="protein sequence ID" value="RFU64725.1"/>
    <property type="molecule type" value="Genomic_DNA"/>
</dbReference>
<name>A0A372LEJ2_9BACI</name>
<proteinExistence type="predicted"/>
<evidence type="ECO:0000313" key="4">
    <source>
        <dbReference type="Proteomes" id="UP000262939"/>
    </source>
</evidence>
<dbReference type="PROSITE" id="PS00934">
    <property type="entry name" value="GLYOXALASE_I_1"/>
    <property type="match status" value="1"/>
</dbReference>
<dbReference type="InterPro" id="IPR004360">
    <property type="entry name" value="Glyas_Fos-R_dOase_dom"/>
</dbReference>
<protein>
    <submittedName>
        <fullName evidence="3">VOC family protein</fullName>
    </submittedName>
</protein>
<dbReference type="SUPFAM" id="SSF54593">
    <property type="entry name" value="Glyoxalase/Bleomycin resistance protein/Dihydroxybiphenyl dioxygenase"/>
    <property type="match status" value="2"/>
</dbReference>
<sequence>MNFHQAPCTYVGHVHLKVQDLNRSLNFYQEIIGLRILEQTENRVLLTADGKIPLLKIEQPENVTPNQPNRTGLYHFALLVPKRSDLAEVLLHLLQAGYPLQGASDHLVSEAIYLADPDGNGIEIYRDRPSESWNWDGRDVVMTTEPLQAQNLLAEGKGNEWQGLPSGTIMGHIHLQVSDLDAAEKFYCKGLGLILVNSKYGQSARFVSSGGYHHHIGLNTWHSKGAPAADENSVGLKLFSLVLPSQEARSRAVAQVREMGAIVIEENGTPFAKDPSGNLIELQVYTSI</sequence>
<dbReference type="GO" id="GO:0004462">
    <property type="term" value="F:lactoylglutathione lyase activity"/>
    <property type="evidence" value="ECO:0007669"/>
    <property type="project" value="InterPro"/>
</dbReference>
<dbReference type="Proteomes" id="UP000262939">
    <property type="component" value="Unassembled WGS sequence"/>
</dbReference>
<keyword evidence="4" id="KW-1185">Reference proteome</keyword>
<dbReference type="PANTHER" id="PTHR43279:SF1">
    <property type="entry name" value="CATECHOL-2,3-DIOXYGENASE"/>
    <property type="match status" value="1"/>
</dbReference>
<gene>
    <name evidence="3" type="ORF">D0466_02010</name>
</gene>
<dbReference type="GO" id="GO:0046872">
    <property type="term" value="F:metal ion binding"/>
    <property type="evidence" value="ECO:0007669"/>
    <property type="project" value="UniProtKB-KW"/>
</dbReference>
<dbReference type="AlphaFoldDB" id="A0A372LEJ2"/>
<evidence type="ECO:0000256" key="1">
    <source>
        <dbReference type="ARBA" id="ARBA00022723"/>
    </source>
</evidence>
<keyword evidence="1" id="KW-0479">Metal-binding</keyword>
<feature type="domain" description="VOC" evidence="2">
    <location>
        <begin position="10"/>
        <end position="127"/>
    </location>
</feature>